<accession>A0ABS7RPE0</accession>
<proteinExistence type="predicted"/>
<keyword evidence="5" id="KW-1185">Reference proteome</keyword>
<dbReference type="Pfam" id="PF26571">
    <property type="entry name" value="VldE"/>
    <property type="match status" value="1"/>
</dbReference>
<sequence>MPLPARLVRVGVPVAAAAVLGTSAAAVAWPETKAQSTSAISMPAPEVRVKPEAVPVRVAPISRSADRVELKEKPPKVEDQEYASTLLNVWSEPTEKSKLVDVLDEREKIAVSEDVQGAWAEVVVDKKSLWVHRAYLVENKPEPPEPEPVPEPAPAEESAPAAAPEEEEVASSGGLSTAECASGSDVESGLVPNAVAVHRAVCAAFPEVTTYGGVRPGDDDEHGTGQALDIMISDSGTGDAIADFARDNADALGVSEVIWAQQIWTVERSSEGWRYMEDRGSDTANHYDHVHVTVY</sequence>
<comment type="caution">
    <text evidence="4">The sequence shown here is derived from an EMBL/GenBank/DDBJ whole genome shotgun (WGS) entry which is preliminary data.</text>
</comment>
<dbReference type="InterPro" id="IPR058593">
    <property type="entry name" value="ARB_07466-like_C"/>
</dbReference>
<evidence type="ECO:0000259" key="3">
    <source>
        <dbReference type="Pfam" id="PF26571"/>
    </source>
</evidence>
<evidence type="ECO:0000313" key="5">
    <source>
        <dbReference type="Proteomes" id="UP000754710"/>
    </source>
</evidence>
<keyword evidence="2" id="KW-0732">Signal</keyword>
<dbReference type="EMBL" id="JAIEZQ010000003">
    <property type="protein sequence ID" value="MBY9076821.1"/>
    <property type="molecule type" value="Genomic_DNA"/>
</dbReference>
<organism evidence="4 5">
    <name type="scientific">Nocardioides jiangsuensis</name>
    <dbReference type="NCBI Taxonomy" id="2866161"/>
    <lineage>
        <taxon>Bacteria</taxon>
        <taxon>Bacillati</taxon>
        <taxon>Actinomycetota</taxon>
        <taxon>Actinomycetes</taxon>
        <taxon>Propionibacteriales</taxon>
        <taxon>Nocardioidaceae</taxon>
        <taxon>Nocardioides</taxon>
    </lineage>
</organism>
<feature type="signal peptide" evidence="2">
    <location>
        <begin position="1"/>
        <end position="28"/>
    </location>
</feature>
<feature type="region of interest" description="Disordered" evidence="1">
    <location>
        <begin position="139"/>
        <end position="186"/>
    </location>
</feature>
<feature type="chain" id="PRO_5046744933" evidence="2">
    <location>
        <begin position="29"/>
        <end position="295"/>
    </location>
</feature>
<feature type="domain" description="ARB-07466-like C-terminal" evidence="3">
    <location>
        <begin position="188"/>
        <end position="287"/>
    </location>
</feature>
<evidence type="ECO:0000256" key="1">
    <source>
        <dbReference type="SAM" id="MobiDB-lite"/>
    </source>
</evidence>
<name>A0ABS7RPE0_9ACTN</name>
<protein>
    <submittedName>
        <fullName evidence="4">SH3 domain-containing protein</fullName>
    </submittedName>
</protein>
<reference evidence="4 5" key="1">
    <citation type="submission" date="2021-08" db="EMBL/GenBank/DDBJ databases">
        <title>Nocardioides bacterium WL0053 sp. nov., isolated from the sediment.</title>
        <authorList>
            <person name="Wang L."/>
            <person name="Zhang D."/>
            <person name="Zhang A."/>
        </authorList>
    </citation>
    <scope>NUCLEOTIDE SEQUENCE [LARGE SCALE GENOMIC DNA]</scope>
    <source>
        <strain evidence="4 5">WL0053</strain>
    </source>
</reference>
<evidence type="ECO:0000256" key="2">
    <source>
        <dbReference type="SAM" id="SignalP"/>
    </source>
</evidence>
<gene>
    <name evidence="4" type="ORF">K1X13_18470</name>
</gene>
<evidence type="ECO:0000313" key="4">
    <source>
        <dbReference type="EMBL" id="MBY9076821.1"/>
    </source>
</evidence>
<dbReference type="Proteomes" id="UP000754710">
    <property type="component" value="Unassembled WGS sequence"/>
</dbReference>
<dbReference type="Gene3D" id="2.30.30.40">
    <property type="entry name" value="SH3 Domains"/>
    <property type="match status" value="1"/>
</dbReference>